<proteinExistence type="inferred from homology"/>
<feature type="transmembrane region" description="Helical" evidence="6">
    <location>
        <begin position="263"/>
        <end position="281"/>
    </location>
</feature>
<dbReference type="Proteomes" id="UP000242133">
    <property type="component" value="Unassembled WGS sequence"/>
</dbReference>
<name>A0A2P8F325_9GAMM</name>
<feature type="transmembrane region" description="Helical" evidence="6">
    <location>
        <begin position="293"/>
        <end position="315"/>
    </location>
</feature>
<comment type="similarity">
    <text evidence="2">Belongs to the autoinducer-2 exporter (AI-2E) (TC 2.A.86) family.</text>
</comment>
<evidence type="ECO:0000313" key="8">
    <source>
        <dbReference type="Proteomes" id="UP000242133"/>
    </source>
</evidence>
<reference evidence="7 8" key="1">
    <citation type="submission" date="2018-03" db="EMBL/GenBank/DDBJ databases">
        <title>Genomic Encyclopedia of Archaeal and Bacterial Type Strains, Phase II (KMG-II): from individual species to whole genera.</title>
        <authorList>
            <person name="Goeker M."/>
        </authorList>
    </citation>
    <scope>NUCLEOTIDE SEQUENCE [LARGE SCALE GENOMIC DNA]</scope>
    <source>
        <strain evidence="7 8">DSM 17586</strain>
    </source>
</reference>
<keyword evidence="5 6" id="KW-0472">Membrane</keyword>
<feature type="transmembrane region" description="Helical" evidence="6">
    <location>
        <begin position="67"/>
        <end position="89"/>
    </location>
</feature>
<evidence type="ECO:0000256" key="1">
    <source>
        <dbReference type="ARBA" id="ARBA00004141"/>
    </source>
</evidence>
<dbReference type="PANTHER" id="PTHR21716">
    <property type="entry name" value="TRANSMEMBRANE PROTEIN"/>
    <property type="match status" value="1"/>
</dbReference>
<feature type="transmembrane region" description="Helical" evidence="6">
    <location>
        <begin position="199"/>
        <end position="221"/>
    </location>
</feature>
<evidence type="ECO:0000256" key="2">
    <source>
        <dbReference type="ARBA" id="ARBA00009773"/>
    </source>
</evidence>
<comment type="subcellular location">
    <subcellularLocation>
        <location evidence="1">Membrane</location>
        <topology evidence="1">Multi-pass membrane protein</topology>
    </subcellularLocation>
</comment>
<comment type="caution">
    <text evidence="7">The sequence shown here is derived from an EMBL/GenBank/DDBJ whole genome shotgun (WGS) entry which is preliminary data.</text>
</comment>
<dbReference type="InterPro" id="IPR002549">
    <property type="entry name" value="AI-2E-like"/>
</dbReference>
<feature type="transmembrane region" description="Helical" evidence="6">
    <location>
        <begin position="142"/>
        <end position="165"/>
    </location>
</feature>
<feature type="transmembrane region" description="Helical" evidence="6">
    <location>
        <begin position="7"/>
        <end position="29"/>
    </location>
</feature>
<protein>
    <submittedName>
        <fullName evidence="7">Putative PurR-regulated permease PerM</fullName>
    </submittedName>
</protein>
<evidence type="ECO:0000256" key="4">
    <source>
        <dbReference type="ARBA" id="ARBA00022989"/>
    </source>
</evidence>
<keyword evidence="4 6" id="KW-1133">Transmembrane helix</keyword>
<dbReference type="Pfam" id="PF01594">
    <property type="entry name" value="AI-2E_transport"/>
    <property type="match status" value="1"/>
</dbReference>
<evidence type="ECO:0000256" key="6">
    <source>
        <dbReference type="SAM" id="Phobius"/>
    </source>
</evidence>
<evidence type="ECO:0000256" key="5">
    <source>
        <dbReference type="ARBA" id="ARBA00023136"/>
    </source>
</evidence>
<feature type="transmembrane region" description="Helical" evidence="6">
    <location>
        <begin position="227"/>
        <end position="256"/>
    </location>
</feature>
<dbReference type="OrthoDB" id="9799225at2"/>
<accession>A0A2P8F325</accession>
<organism evidence="7 8">
    <name type="scientific">Marinobacterium halophilum</name>
    <dbReference type="NCBI Taxonomy" id="267374"/>
    <lineage>
        <taxon>Bacteria</taxon>
        <taxon>Pseudomonadati</taxon>
        <taxon>Pseudomonadota</taxon>
        <taxon>Gammaproteobacteria</taxon>
        <taxon>Oceanospirillales</taxon>
        <taxon>Oceanospirillaceae</taxon>
        <taxon>Marinobacterium</taxon>
    </lineage>
</organism>
<dbReference type="AlphaFoldDB" id="A0A2P8F325"/>
<dbReference type="RefSeq" id="WP_106590336.1">
    <property type="nucleotide sequence ID" value="NZ_PYGI01000002.1"/>
</dbReference>
<keyword evidence="8" id="KW-1185">Reference proteome</keyword>
<dbReference type="GO" id="GO:0055085">
    <property type="term" value="P:transmembrane transport"/>
    <property type="evidence" value="ECO:0007669"/>
    <property type="project" value="TreeGrafter"/>
</dbReference>
<dbReference type="PANTHER" id="PTHR21716:SF64">
    <property type="entry name" value="AI-2 TRANSPORT PROTEIN TQSA"/>
    <property type="match status" value="1"/>
</dbReference>
<keyword evidence="3 6" id="KW-0812">Transmembrane</keyword>
<evidence type="ECO:0000256" key="3">
    <source>
        <dbReference type="ARBA" id="ARBA00022692"/>
    </source>
</evidence>
<sequence>MSDSNPVALSAGFKWLIGLASLVVILGALKIAEAVVVPMLLAIFIAIICAPPLAWMTSHKVPPWLAVMLLVFGLMVFSWALVLFVGSAIDTFTLRLPTYQARLQDEAVKLLPFFERLGLPVTREQFLNHFNPGSLMRLAGNALTNLGGLLTDLMLIVFVVIFLLLEATLLGDKLHKALPNAEKSMEQAGDFVRKVNKYLVIKTTVSLLTGFLITTWLWILGVDFAPLWGLVAALMNFIPNVGSIIAAVPAVLLSVVQLGLPDAALVAVGYIAVNVLMGNVLEPRYMGTGLGLSPLVVFLSLMIWGWMFGPAGMFLSIPLTMIAKIALEQNPSTRWVAIMLGN</sequence>
<feature type="transmembrane region" description="Helical" evidence="6">
    <location>
        <begin position="35"/>
        <end position="55"/>
    </location>
</feature>
<dbReference type="GO" id="GO:0016020">
    <property type="term" value="C:membrane"/>
    <property type="evidence" value="ECO:0007669"/>
    <property type="project" value="UniProtKB-SubCell"/>
</dbReference>
<dbReference type="EMBL" id="PYGI01000002">
    <property type="protein sequence ID" value="PSL16103.1"/>
    <property type="molecule type" value="Genomic_DNA"/>
</dbReference>
<gene>
    <name evidence="7" type="ORF">CLV44_10226</name>
</gene>
<evidence type="ECO:0000313" key="7">
    <source>
        <dbReference type="EMBL" id="PSL16103.1"/>
    </source>
</evidence>